<evidence type="ECO:0000259" key="5">
    <source>
        <dbReference type="PROSITE" id="PS50977"/>
    </source>
</evidence>
<reference evidence="6" key="1">
    <citation type="submission" date="2022-12" db="EMBL/GenBank/DDBJ databases">
        <title>Reference genome sequencing for broad-spectrum identification of bacterial and archaeal isolates by mass spectrometry.</title>
        <authorList>
            <person name="Sekiguchi Y."/>
            <person name="Tourlousse D.M."/>
        </authorList>
    </citation>
    <scope>NUCLEOTIDE SEQUENCE</scope>
    <source>
        <strain evidence="6">LLR39Z86</strain>
    </source>
</reference>
<evidence type="ECO:0000256" key="1">
    <source>
        <dbReference type="ARBA" id="ARBA00023015"/>
    </source>
</evidence>
<dbReference type="SUPFAM" id="SSF46689">
    <property type="entry name" value="Homeodomain-like"/>
    <property type="match status" value="1"/>
</dbReference>
<evidence type="ECO:0000256" key="2">
    <source>
        <dbReference type="ARBA" id="ARBA00023125"/>
    </source>
</evidence>
<dbReference type="Pfam" id="PF17754">
    <property type="entry name" value="TetR_C_14"/>
    <property type="match status" value="1"/>
</dbReference>
<evidence type="ECO:0000256" key="4">
    <source>
        <dbReference type="PROSITE-ProRule" id="PRU00335"/>
    </source>
</evidence>
<gene>
    <name evidence="6" type="ORF">GALLR39Z86_29550</name>
</gene>
<keyword evidence="7" id="KW-1185">Reference proteome</keyword>
<dbReference type="EMBL" id="BSDT01000001">
    <property type="protein sequence ID" value="GLI43105.1"/>
    <property type="molecule type" value="Genomic_DNA"/>
</dbReference>
<keyword evidence="3" id="KW-0804">Transcription</keyword>
<evidence type="ECO:0000313" key="6">
    <source>
        <dbReference type="EMBL" id="GLI43105.1"/>
    </source>
</evidence>
<dbReference type="Gene3D" id="1.10.10.60">
    <property type="entry name" value="Homeodomain-like"/>
    <property type="match status" value="1"/>
</dbReference>
<evidence type="ECO:0000256" key="3">
    <source>
        <dbReference type="ARBA" id="ARBA00023163"/>
    </source>
</evidence>
<dbReference type="InterPro" id="IPR041347">
    <property type="entry name" value="MftR_C"/>
</dbReference>
<proteinExistence type="predicted"/>
<dbReference type="PANTHER" id="PTHR30055">
    <property type="entry name" value="HTH-TYPE TRANSCRIPTIONAL REGULATOR RUTR"/>
    <property type="match status" value="1"/>
</dbReference>
<dbReference type="AlphaFoldDB" id="A0A9W6GA07"/>
<keyword evidence="1" id="KW-0805">Transcription regulation</keyword>
<dbReference type="PROSITE" id="PS01081">
    <property type="entry name" value="HTH_TETR_1"/>
    <property type="match status" value="1"/>
</dbReference>
<dbReference type="InterPro" id="IPR023772">
    <property type="entry name" value="DNA-bd_HTH_TetR-type_CS"/>
</dbReference>
<name>A0A9W6GA07_9ACTN</name>
<dbReference type="Gene3D" id="1.10.357.10">
    <property type="entry name" value="Tetracycline Repressor, domain 2"/>
    <property type="match status" value="1"/>
</dbReference>
<evidence type="ECO:0000313" key="7">
    <source>
        <dbReference type="Proteomes" id="UP001144313"/>
    </source>
</evidence>
<dbReference type="Pfam" id="PF00440">
    <property type="entry name" value="TetR_N"/>
    <property type="match status" value="1"/>
</dbReference>
<accession>A0A9W6GA07</accession>
<organism evidence="6 7">
    <name type="scientific">Glycomyces algeriensis</name>
    <dbReference type="NCBI Taxonomy" id="256037"/>
    <lineage>
        <taxon>Bacteria</taxon>
        <taxon>Bacillati</taxon>
        <taxon>Actinomycetota</taxon>
        <taxon>Actinomycetes</taxon>
        <taxon>Glycomycetales</taxon>
        <taxon>Glycomycetaceae</taxon>
        <taxon>Glycomyces</taxon>
    </lineage>
</organism>
<keyword evidence="2 4" id="KW-0238">DNA-binding</keyword>
<sequence>MAAEQPDPGRRERKKQRTRESIQDAAYRLFAAHGFEQTTVNEIAAEADVSPGTFFNHFPAKESVLFNDRTALIEQGTRTIAAREPAEPPIEALVRVVLAMLDAPGLDAGSDRERLRLEIVMDSPVLRGLMFQRMFDIQDQLAEALRATDPGLGELEAAALVGAVMGAGSAAVQTALQSGLPLEESLRRALGHITRHLQAAAG</sequence>
<dbReference type="GO" id="GO:0003700">
    <property type="term" value="F:DNA-binding transcription factor activity"/>
    <property type="evidence" value="ECO:0007669"/>
    <property type="project" value="TreeGrafter"/>
</dbReference>
<feature type="domain" description="HTH tetR-type" evidence="5">
    <location>
        <begin position="16"/>
        <end position="76"/>
    </location>
</feature>
<dbReference type="InterPro" id="IPR050109">
    <property type="entry name" value="HTH-type_TetR-like_transc_reg"/>
</dbReference>
<dbReference type="PRINTS" id="PR00455">
    <property type="entry name" value="HTHTETR"/>
</dbReference>
<dbReference type="InterPro" id="IPR009057">
    <property type="entry name" value="Homeodomain-like_sf"/>
</dbReference>
<dbReference type="InterPro" id="IPR001647">
    <property type="entry name" value="HTH_TetR"/>
</dbReference>
<feature type="DNA-binding region" description="H-T-H motif" evidence="4">
    <location>
        <begin position="39"/>
        <end position="58"/>
    </location>
</feature>
<dbReference type="PANTHER" id="PTHR30055:SF234">
    <property type="entry name" value="HTH-TYPE TRANSCRIPTIONAL REGULATOR BETI"/>
    <property type="match status" value="1"/>
</dbReference>
<dbReference type="GO" id="GO:0000976">
    <property type="term" value="F:transcription cis-regulatory region binding"/>
    <property type="evidence" value="ECO:0007669"/>
    <property type="project" value="TreeGrafter"/>
</dbReference>
<dbReference type="RefSeq" id="WP_270113435.1">
    <property type="nucleotide sequence ID" value="NZ_BAAAOL010000017.1"/>
</dbReference>
<comment type="caution">
    <text evidence="6">The sequence shown here is derived from an EMBL/GenBank/DDBJ whole genome shotgun (WGS) entry which is preliminary data.</text>
</comment>
<protein>
    <recommendedName>
        <fullName evidence="5">HTH tetR-type domain-containing protein</fullName>
    </recommendedName>
</protein>
<dbReference type="Proteomes" id="UP001144313">
    <property type="component" value="Unassembled WGS sequence"/>
</dbReference>
<dbReference type="PROSITE" id="PS50977">
    <property type="entry name" value="HTH_TETR_2"/>
    <property type="match status" value="1"/>
</dbReference>